<dbReference type="Pfam" id="PF00990">
    <property type="entry name" value="GGDEF"/>
    <property type="match status" value="1"/>
</dbReference>
<dbReference type="STRING" id="1249627.D779_2830"/>
<evidence type="ECO:0000256" key="1">
    <source>
        <dbReference type="ARBA" id="ARBA00001946"/>
    </source>
</evidence>
<keyword evidence="8" id="KW-1185">Reference proteome</keyword>
<proteinExistence type="predicted"/>
<feature type="transmembrane region" description="Helical" evidence="4">
    <location>
        <begin position="184"/>
        <end position="203"/>
    </location>
</feature>
<dbReference type="PANTHER" id="PTHR45138">
    <property type="entry name" value="REGULATORY COMPONENTS OF SENSORY TRANSDUCTION SYSTEM"/>
    <property type="match status" value="1"/>
</dbReference>
<dbReference type="Proteomes" id="UP000019460">
    <property type="component" value="Unassembled WGS sequence"/>
</dbReference>
<dbReference type="PROSITE" id="PS50887">
    <property type="entry name" value="GGDEF"/>
    <property type="match status" value="1"/>
</dbReference>
<dbReference type="InterPro" id="IPR000160">
    <property type="entry name" value="GGDEF_dom"/>
</dbReference>
<dbReference type="eggNOG" id="COG3706">
    <property type="taxonomic scope" value="Bacteria"/>
</dbReference>
<dbReference type="PANTHER" id="PTHR45138:SF9">
    <property type="entry name" value="DIGUANYLATE CYCLASE DGCM-RELATED"/>
    <property type="match status" value="1"/>
</dbReference>
<dbReference type="SUPFAM" id="SSF55073">
    <property type="entry name" value="Nucleotide cyclase"/>
    <property type="match status" value="1"/>
</dbReference>
<feature type="transmembrane region" description="Helical" evidence="4">
    <location>
        <begin position="240"/>
        <end position="259"/>
    </location>
</feature>
<dbReference type="InterPro" id="IPR043128">
    <property type="entry name" value="Rev_trsase/Diguanyl_cyclase"/>
</dbReference>
<feature type="signal peptide" evidence="5">
    <location>
        <begin position="1"/>
        <end position="26"/>
    </location>
</feature>
<feature type="transmembrane region" description="Helical" evidence="4">
    <location>
        <begin position="303"/>
        <end position="324"/>
    </location>
</feature>
<feature type="transmembrane region" description="Helical" evidence="4">
    <location>
        <begin position="361"/>
        <end position="382"/>
    </location>
</feature>
<keyword evidence="5" id="KW-0732">Signal</keyword>
<sequence length="736" mass="82739">MSVSARSLILYLLVVAACCGWSSCLAADVVDLESGWEYRWGDSPFTPEGVPLWTHDDASGRWSSIGFPSNPPGRGSQTNVWFRATLPDGSWRDPVLYVFSVDLIVEVYLEGRRIYRFGHFGAQGEGRFEGWPWHMIPLPVDCAGKRVYFRVFSDYMDIGLWGRIRVMERVDLLLGVVRSSIERLVIGGFSFLIACLSLFFGFLSRERLSFTTLALFSLASGCMVLSGSQINLLVIDRPLLWDYMGAIGYFTIPIAMAFLLDRWLRPMRAPLVGLVWRFHLFYLVGALALSWTGMVSLADTYPVFDACFAISLALLLIPAVHVAVHGNNDQKAILAAHAILSLLLLLDMAVAHGLIPWVEVPVAWGALAFSLAVVIVSLRYYACTQVALQALNLSLEQEVRRRTAALARLVSRERRRARMLEVESGKRAELERLLSDLQGCKEMEEAVSSLPQWLSAFCHPLAGAYYRLDKDAGNYRLQASWLDASRSGIPSLVPVCESAGILTVDRHWRLPLRYEDPRYGECELGVLWLRIPDERGRADSDEDTEWLSLIELGLEKIGLVLSQHCLHGELRRLSYEDGLTGIKNRRFLDDMFSREASLAARHERPLSVIMCDVDHFKRFNDTHGHAAGDRVLRRVAEILSGVFRQTDLVCRYGGEEFTVVMPGTRLEDCRQRAEELRQGIETESFEYEGCPLGSVTISVGIASWPEMAVAPEMLIVIADQALYRAKRAGRNRVESY</sequence>
<accession>W9V485</accession>
<dbReference type="GO" id="GO:0005886">
    <property type="term" value="C:plasma membrane"/>
    <property type="evidence" value="ECO:0007669"/>
    <property type="project" value="TreeGrafter"/>
</dbReference>
<dbReference type="Gene3D" id="3.30.70.270">
    <property type="match status" value="1"/>
</dbReference>
<dbReference type="GO" id="GO:0043709">
    <property type="term" value="P:cell adhesion involved in single-species biofilm formation"/>
    <property type="evidence" value="ECO:0007669"/>
    <property type="project" value="TreeGrafter"/>
</dbReference>
<keyword evidence="4" id="KW-1133">Transmembrane helix</keyword>
<evidence type="ECO:0000256" key="3">
    <source>
        <dbReference type="ARBA" id="ARBA00034247"/>
    </source>
</evidence>
<keyword evidence="4" id="KW-0812">Transmembrane</keyword>
<name>W9V485_9GAMM</name>
<comment type="caution">
    <text evidence="7">The sequence shown here is derived from an EMBL/GenBank/DDBJ whole genome shotgun (WGS) entry which is preliminary data.</text>
</comment>
<dbReference type="CDD" id="cd01949">
    <property type="entry name" value="GGDEF"/>
    <property type="match status" value="1"/>
</dbReference>
<dbReference type="InterPro" id="IPR050469">
    <property type="entry name" value="Diguanylate_Cyclase"/>
</dbReference>
<comment type="cofactor">
    <cofactor evidence="1">
        <name>Mg(2+)</name>
        <dbReference type="ChEBI" id="CHEBI:18420"/>
    </cofactor>
</comment>
<dbReference type="PATRIC" id="fig|1249627.3.peg.2995"/>
<organism evidence="7 8">
    <name type="scientific">Imhoffiella purpurea</name>
    <dbReference type="NCBI Taxonomy" id="1249627"/>
    <lineage>
        <taxon>Bacteria</taxon>
        <taxon>Pseudomonadati</taxon>
        <taxon>Pseudomonadota</taxon>
        <taxon>Gammaproteobacteria</taxon>
        <taxon>Chromatiales</taxon>
        <taxon>Chromatiaceae</taxon>
        <taxon>Imhoffiella</taxon>
    </lineage>
</organism>
<protein>
    <recommendedName>
        <fullName evidence="2">diguanylate cyclase</fullName>
        <ecNumber evidence="2">2.7.7.65</ecNumber>
    </recommendedName>
</protein>
<dbReference type="AlphaFoldDB" id="W9V485"/>
<evidence type="ECO:0000313" key="7">
    <source>
        <dbReference type="EMBL" id="EXJ14159.1"/>
    </source>
</evidence>
<evidence type="ECO:0000256" key="2">
    <source>
        <dbReference type="ARBA" id="ARBA00012528"/>
    </source>
</evidence>
<dbReference type="InterPro" id="IPR029787">
    <property type="entry name" value="Nucleotide_cyclase"/>
</dbReference>
<dbReference type="EC" id="2.7.7.65" evidence="2"/>
<reference evidence="7 8" key="1">
    <citation type="submission" date="2012-11" db="EMBL/GenBank/DDBJ databases">
        <title>Genome assembly of Thiorhodococcus sp. AK35.</title>
        <authorList>
            <person name="Nupur N."/>
            <person name="Khatri I."/>
            <person name="Subramanian S."/>
            <person name="Pinnaka A."/>
        </authorList>
    </citation>
    <scope>NUCLEOTIDE SEQUENCE [LARGE SCALE GENOMIC DNA]</scope>
    <source>
        <strain evidence="7 8">AK35</strain>
    </source>
</reference>
<dbReference type="FunFam" id="3.30.70.270:FF:000001">
    <property type="entry name" value="Diguanylate cyclase domain protein"/>
    <property type="match status" value="1"/>
</dbReference>
<gene>
    <name evidence="7" type="ORF">D779_2830</name>
</gene>
<dbReference type="SMART" id="SM00267">
    <property type="entry name" value="GGDEF"/>
    <property type="match status" value="1"/>
</dbReference>
<dbReference type="PROSITE" id="PS51257">
    <property type="entry name" value="PROKAR_LIPOPROTEIN"/>
    <property type="match status" value="1"/>
</dbReference>
<feature type="transmembrane region" description="Helical" evidence="4">
    <location>
        <begin position="271"/>
        <end position="291"/>
    </location>
</feature>
<evidence type="ECO:0000313" key="8">
    <source>
        <dbReference type="Proteomes" id="UP000019460"/>
    </source>
</evidence>
<dbReference type="EMBL" id="AONC01000045">
    <property type="protein sequence ID" value="EXJ14159.1"/>
    <property type="molecule type" value="Genomic_DNA"/>
</dbReference>
<feature type="transmembrane region" description="Helical" evidence="4">
    <location>
        <begin position="333"/>
        <end position="355"/>
    </location>
</feature>
<evidence type="ECO:0000256" key="5">
    <source>
        <dbReference type="SAM" id="SignalP"/>
    </source>
</evidence>
<dbReference type="NCBIfam" id="TIGR00254">
    <property type="entry name" value="GGDEF"/>
    <property type="match status" value="1"/>
</dbReference>
<keyword evidence="4" id="KW-0472">Membrane</keyword>
<feature type="transmembrane region" description="Helical" evidence="4">
    <location>
        <begin position="210"/>
        <end position="234"/>
    </location>
</feature>
<evidence type="ECO:0000256" key="4">
    <source>
        <dbReference type="SAM" id="Phobius"/>
    </source>
</evidence>
<feature type="chain" id="PRO_5004931048" description="diguanylate cyclase" evidence="5">
    <location>
        <begin position="27"/>
        <end position="736"/>
    </location>
</feature>
<comment type="catalytic activity">
    <reaction evidence="3">
        <text>2 GTP = 3',3'-c-di-GMP + 2 diphosphate</text>
        <dbReference type="Rhea" id="RHEA:24898"/>
        <dbReference type="ChEBI" id="CHEBI:33019"/>
        <dbReference type="ChEBI" id="CHEBI:37565"/>
        <dbReference type="ChEBI" id="CHEBI:58805"/>
        <dbReference type="EC" id="2.7.7.65"/>
    </reaction>
</comment>
<evidence type="ECO:0000259" key="6">
    <source>
        <dbReference type="PROSITE" id="PS50887"/>
    </source>
</evidence>
<feature type="domain" description="GGDEF" evidence="6">
    <location>
        <begin position="604"/>
        <end position="736"/>
    </location>
</feature>
<dbReference type="GO" id="GO:0052621">
    <property type="term" value="F:diguanylate cyclase activity"/>
    <property type="evidence" value="ECO:0007669"/>
    <property type="project" value="UniProtKB-EC"/>
</dbReference>
<dbReference type="GO" id="GO:1902201">
    <property type="term" value="P:negative regulation of bacterial-type flagellum-dependent cell motility"/>
    <property type="evidence" value="ECO:0007669"/>
    <property type="project" value="TreeGrafter"/>
</dbReference>